<accession>A0A517I666</accession>
<proteinExistence type="predicted"/>
<organism evidence="2 3">
    <name type="scientific">Brevibacillus brevis</name>
    <name type="common">Bacillus brevis</name>
    <dbReference type="NCBI Taxonomy" id="1393"/>
    <lineage>
        <taxon>Bacteria</taxon>
        <taxon>Bacillati</taxon>
        <taxon>Bacillota</taxon>
        <taxon>Bacilli</taxon>
        <taxon>Bacillales</taxon>
        <taxon>Paenibacillaceae</taxon>
        <taxon>Brevibacillus</taxon>
    </lineage>
</organism>
<name>A0A517I666_BREBE</name>
<dbReference type="Pfam" id="PF18974">
    <property type="entry name" value="DUF5710"/>
    <property type="match status" value="1"/>
</dbReference>
<evidence type="ECO:0000313" key="2">
    <source>
        <dbReference type="EMBL" id="QDS34352.1"/>
    </source>
</evidence>
<dbReference type="EMBL" id="CP042161">
    <property type="protein sequence ID" value="QDS34352.1"/>
    <property type="molecule type" value="Genomic_DNA"/>
</dbReference>
<reference evidence="2 3" key="1">
    <citation type="submission" date="2019-07" db="EMBL/GenBank/DDBJ databases">
        <title>Characterization of Brevibacillus brevis HK544, as a potential biocontrol agent.</title>
        <authorList>
            <person name="Kim H."/>
        </authorList>
    </citation>
    <scope>NUCLEOTIDE SEQUENCE [LARGE SCALE GENOMIC DNA]</scope>
    <source>
        <strain evidence="2 3">HK544</strain>
    </source>
</reference>
<dbReference type="Proteomes" id="UP000317713">
    <property type="component" value="Chromosome"/>
</dbReference>
<sequence>MNRYDLRVPFSEKDYAKSLGAKWDLEKKVWYILDGKDLKPFQKWFPTKVQNYNVRSNSFEIAESFQTCWKCRKKTRVFSFCLPEGFELLEEHGENVERWERQDYSTMPSNITVLTDSVLEVIQGMTNRYVVNYSKTASQSYYLNHCEHCSSKQGDFYLHSEPGNAFFPMSDEELDQIKMQQFNLPFAAYATSFSIGTFYD</sequence>
<dbReference type="InterPro" id="IPR043764">
    <property type="entry name" value="DUF5710"/>
</dbReference>
<evidence type="ECO:0000259" key="1">
    <source>
        <dbReference type="Pfam" id="PF18974"/>
    </source>
</evidence>
<dbReference type="RefSeq" id="WP_144615914.1">
    <property type="nucleotide sequence ID" value="NZ_CP042161.1"/>
</dbReference>
<gene>
    <name evidence="2" type="ORF">FPS98_10375</name>
</gene>
<feature type="domain" description="DUF5710" evidence="1">
    <location>
        <begin position="3"/>
        <end position="46"/>
    </location>
</feature>
<protein>
    <submittedName>
        <fullName evidence="2">Conjugal transfer protein TraC</fullName>
    </submittedName>
</protein>
<dbReference type="AlphaFoldDB" id="A0A517I666"/>
<evidence type="ECO:0000313" key="3">
    <source>
        <dbReference type="Proteomes" id="UP000317713"/>
    </source>
</evidence>